<dbReference type="EMBL" id="CP011126">
    <property type="protein sequence ID" value="AKQ33761.1"/>
    <property type="molecule type" value="Genomic_DNA"/>
</dbReference>
<dbReference type="InterPro" id="IPR020846">
    <property type="entry name" value="MFS_dom"/>
</dbReference>
<evidence type="ECO:0000256" key="7">
    <source>
        <dbReference type="SAM" id="Phobius"/>
    </source>
</evidence>
<keyword evidence="4 7" id="KW-0812">Transmembrane</keyword>
<feature type="transmembrane region" description="Helical" evidence="7">
    <location>
        <begin position="173"/>
        <end position="193"/>
    </location>
</feature>
<dbReference type="PROSITE" id="PS50850">
    <property type="entry name" value="MFS"/>
    <property type="match status" value="1"/>
</dbReference>
<dbReference type="CDD" id="cd17503">
    <property type="entry name" value="MFS_LmrB_MDR_like"/>
    <property type="match status" value="1"/>
</dbReference>
<dbReference type="PANTHER" id="PTHR23501">
    <property type="entry name" value="MAJOR FACILITATOR SUPERFAMILY"/>
    <property type="match status" value="1"/>
</dbReference>
<feature type="transmembrane region" description="Helical" evidence="7">
    <location>
        <begin position="55"/>
        <end position="73"/>
    </location>
</feature>
<evidence type="ECO:0000313" key="9">
    <source>
        <dbReference type="EMBL" id="AKQ33761.1"/>
    </source>
</evidence>
<dbReference type="SUPFAM" id="SSF103473">
    <property type="entry name" value="MFS general substrate transporter"/>
    <property type="match status" value="1"/>
</dbReference>
<dbReference type="InterPro" id="IPR011701">
    <property type="entry name" value="MFS"/>
</dbReference>
<feature type="transmembrane region" description="Helical" evidence="7">
    <location>
        <begin position="402"/>
        <end position="422"/>
    </location>
</feature>
<feature type="transmembrane region" description="Helical" evidence="7">
    <location>
        <begin position="333"/>
        <end position="351"/>
    </location>
</feature>
<dbReference type="PANTHER" id="PTHR23501:SF174">
    <property type="entry name" value="MULTIDRUG EXPORT PROTEIN EMRB-RELATED"/>
    <property type="match status" value="1"/>
</dbReference>
<feature type="transmembrane region" description="Helical" evidence="7">
    <location>
        <begin position="143"/>
        <end position="161"/>
    </location>
</feature>
<organism evidence="9 10">
    <name type="scientific">Candidatus Coxiella mudrowiae</name>
    <dbReference type="NCBI Taxonomy" id="2054173"/>
    <lineage>
        <taxon>Bacteria</taxon>
        <taxon>Pseudomonadati</taxon>
        <taxon>Pseudomonadota</taxon>
        <taxon>Gammaproteobacteria</taxon>
        <taxon>Legionellales</taxon>
        <taxon>Coxiellaceae</taxon>
        <taxon>Coxiella</taxon>
    </lineage>
</organism>
<keyword evidence="10" id="KW-1185">Reference proteome</keyword>
<feature type="transmembrane region" description="Helical" evidence="7">
    <location>
        <begin position="303"/>
        <end position="326"/>
    </location>
</feature>
<feature type="transmembrane region" description="Helical" evidence="7">
    <location>
        <begin position="85"/>
        <end position="104"/>
    </location>
</feature>
<feature type="transmembrane region" description="Helical" evidence="7">
    <location>
        <begin position="480"/>
        <end position="498"/>
    </location>
</feature>
<keyword evidence="5 7" id="KW-1133">Transmembrane helix</keyword>
<evidence type="ECO:0000259" key="8">
    <source>
        <dbReference type="PROSITE" id="PS50850"/>
    </source>
</evidence>
<feature type="transmembrane region" description="Helical" evidence="7">
    <location>
        <begin position="234"/>
        <end position="252"/>
    </location>
</feature>
<keyword evidence="6 7" id="KW-0472">Membrane</keyword>
<proteinExistence type="predicted"/>
<dbReference type="Gene3D" id="1.20.1720.10">
    <property type="entry name" value="Multidrug resistance protein D"/>
    <property type="match status" value="2"/>
</dbReference>
<sequence length="512" mass="56808">MKTAILINNNNLYSRRWLVIATIMIVAILEVLDSTIVNVALPYIMPSLGANQNQITWVSTSYIVSSAIMLPLTGFFSSRIGQKQLLLTNITGFMVASVLCGIAQSLSEIVIFRVFQGLFGASLIPLSQSILRETFPLEEQGKAMSIWGIGIMAAPVCGPTLGGFITEHMSWRWIFYINLPVCLLGLASTLMVIPETERRYQRIDWLGLILMVIGVGALQIFLDKGNENDWLNSNLILILLVMAIFCTIYFIIRSLTHSSPVVKLKIFKDRNFRISCLVLALFSGSLFSLITLEPILLERLFNYPALTAGWTMAPLGIASSVSMIFVPQLMKYINIKIILTTGIVFCIYGALRFTHINLNSSIQEFLANNAFLGFGMGFLMVPLTTYSLATLPKKDITEGAGLYSYSRMLGTSIGISLLSTLVSRTTQINWNTFSSHITIYNPNLHQLVASQQLTFLHPVEVNRLGLIAQQQASMLGFLDGFRVIAIIFILLIPLLLTLKTIELRSDTSVASH</sequence>
<dbReference type="Pfam" id="PF07690">
    <property type="entry name" value="MFS_1"/>
    <property type="match status" value="1"/>
</dbReference>
<evidence type="ECO:0000256" key="2">
    <source>
        <dbReference type="ARBA" id="ARBA00022448"/>
    </source>
</evidence>
<name>A0ABN4HR76_9COXI</name>
<feature type="transmembrane region" description="Helical" evidence="7">
    <location>
        <begin position="110"/>
        <end position="131"/>
    </location>
</feature>
<evidence type="ECO:0000313" key="10">
    <source>
        <dbReference type="Proteomes" id="UP000063965"/>
    </source>
</evidence>
<evidence type="ECO:0000256" key="3">
    <source>
        <dbReference type="ARBA" id="ARBA00022475"/>
    </source>
</evidence>
<comment type="subcellular location">
    <subcellularLocation>
        <location evidence="1">Cell membrane</location>
        <topology evidence="1">Multi-pass membrane protein</topology>
    </subcellularLocation>
</comment>
<gene>
    <name evidence="9" type="ORF">CleRT_10980</name>
</gene>
<dbReference type="Proteomes" id="UP000063965">
    <property type="component" value="Chromosome"/>
</dbReference>
<dbReference type="PRINTS" id="PR01036">
    <property type="entry name" value="TCRTETB"/>
</dbReference>
<dbReference type="NCBIfam" id="TIGR00711">
    <property type="entry name" value="efflux_EmrB"/>
    <property type="match status" value="1"/>
</dbReference>
<feature type="transmembrane region" description="Helical" evidence="7">
    <location>
        <begin position="205"/>
        <end position="222"/>
    </location>
</feature>
<keyword evidence="2" id="KW-0813">Transport</keyword>
<dbReference type="InterPro" id="IPR036259">
    <property type="entry name" value="MFS_trans_sf"/>
</dbReference>
<keyword evidence="3" id="KW-1003">Cell membrane</keyword>
<evidence type="ECO:0000256" key="1">
    <source>
        <dbReference type="ARBA" id="ARBA00004651"/>
    </source>
</evidence>
<feature type="domain" description="Major facilitator superfamily (MFS) profile" evidence="8">
    <location>
        <begin position="19"/>
        <end position="497"/>
    </location>
</feature>
<feature type="transmembrane region" description="Helical" evidence="7">
    <location>
        <begin position="272"/>
        <end position="291"/>
    </location>
</feature>
<reference evidence="9 10" key="1">
    <citation type="journal article" date="2015" name="Genome Biol. Evol.">
        <title>Distinctive Genome Reduction Rates Revealed by Genomic Analyses of Two Coxiella-Like Endosymbionts in Ticks.</title>
        <authorList>
            <person name="Gottlieb Y."/>
            <person name="Lalzar I."/>
            <person name="Klasson L."/>
        </authorList>
    </citation>
    <scope>NUCLEOTIDE SEQUENCE [LARGE SCALE GENOMIC DNA]</scope>
    <source>
        <strain evidence="9 10">CRt</strain>
    </source>
</reference>
<accession>A0ABN4HR76</accession>
<protein>
    <submittedName>
        <fullName evidence="9">Multidrug resistance protein B</fullName>
    </submittedName>
</protein>
<evidence type="ECO:0000256" key="4">
    <source>
        <dbReference type="ARBA" id="ARBA00022692"/>
    </source>
</evidence>
<evidence type="ECO:0000256" key="5">
    <source>
        <dbReference type="ARBA" id="ARBA00022989"/>
    </source>
</evidence>
<dbReference type="InterPro" id="IPR004638">
    <property type="entry name" value="EmrB-like"/>
</dbReference>
<evidence type="ECO:0000256" key="6">
    <source>
        <dbReference type="ARBA" id="ARBA00023136"/>
    </source>
</evidence>
<feature type="transmembrane region" description="Helical" evidence="7">
    <location>
        <begin position="17"/>
        <end position="43"/>
    </location>
</feature>
<feature type="transmembrane region" description="Helical" evidence="7">
    <location>
        <begin position="371"/>
        <end position="390"/>
    </location>
</feature>